<dbReference type="PROSITE" id="PS50011">
    <property type="entry name" value="PROTEIN_KINASE_DOM"/>
    <property type="match status" value="1"/>
</dbReference>
<sequence>MQPLEVLGEGSYGRVFLTYNNSLGYVAAKMIDEKKFKPSEFEVGQQHSLQNPFTLNYIKTDEKDNLYMILMEYCNYSDLSILTKSANEIPIAIIRPIMKQILQGLKFMHEAGLVHRDLKDENILLNNPEGSDFINVKIADLGIMKIMKDVTKETLMSLIGNRATSAPELQIGDMIADGKADVWSAGIVLFQLRFRKYPYAQLTPISVIEFMNNKKLECPDQQKNDILWDLITKMLEFDKNKRLTAAEALKHQFFVSEQAENEILQEARQIAHKSLEQKQKGNVGISEFDTNSSYIIPLPNVEQITNKFLSDNMKRIEKLRNSNKLPSKEPPQAPTDIPPQLVEQPQAWLTVASDIVQSQESPNIDTIPSQKAQEPPKSPLSKHNKTVSPLKSNISIIQQRRSISPQPIYIKSPSPKILEDAQIVTFEQISKIKREVDIVSIEDQLDQETFRLLFNYLIDIKSINLKQQTQTSIELKKASDGDKIIKCHIH</sequence>
<accession>A0A5J4W433</accession>
<dbReference type="EMBL" id="SNRW01003625">
    <property type="protein sequence ID" value="KAA6389336.1"/>
    <property type="molecule type" value="Genomic_DNA"/>
</dbReference>
<dbReference type="PANTHER" id="PTHR24348">
    <property type="entry name" value="SERINE/THREONINE-PROTEIN KINASE UNC-51-RELATED"/>
    <property type="match status" value="1"/>
</dbReference>
<keyword evidence="4" id="KW-0723">Serine/threonine-protein kinase</keyword>
<dbReference type="PROSITE" id="PS00108">
    <property type="entry name" value="PROTEIN_KINASE_ST"/>
    <property type="match status" value="1"/>
</dbReference>
<dbReference type="GO" id="GO:0004674">
    <property type="term" value="F:protein serine/threonine kinase activity"/>
    <property type="evidence" value="ECO:0007669"/>
    <property type="project" value="UniProtKB-KW"/>
</dbReference>
<protein>
    <submittedName>
        <fullName evidence="7">Putative CAMK family protein kinase</fullName>
    </submittedName>
</protein>
<evidence type="ECO:0000313" key="7">
    <source>
        <dbReference type="EMBL" id="KAA6389336.1"/>
    </source>
</evidence>
<evidence type="ECO:0000259" key="6">
    <source>
        <dbReference type="PROSITE" id="PS50011"/>
    </source>
</evidence>
<organism evidence="7 8">
    <name type="scientific">Streblomastix strix</name>
    <dbReference type="NCBI Taxonomy" id="222440"/>
    <lineage>
        <taxon>Eukaryota</taxon>
        <taxon>Metamonada</taxon>
        <taxon>Preaxostyla</taxon>
        <taxon>Oxymonadida</taxon>
        <taxon>Streblomastigidae</taxon>
        <taxon>Streblomastix</taxon>
    </lineage>
</organism>
<keyword evidence="7" id="KW-0808">Transferase</keyword>
<dbReference type="CDD" id="cd00180">
    <property type="entry name" value="PKc"/>
    <property type="match status" value="1"/>
</dbReference>
<feature type="binding site" evidence="3">
    <location>
        <position position="29"/>
    </location>
    <ligand>
        <name>ATP</name>
        <dbReference type="ChEBI" id="CHEBI:30616"/>
    </ligand>
</feature>
<dbReference type="Pfam" id="PF00069">
    <property type="entry name" value="Pkinase"/>
    <property type="match status" value="1"/>
</dbReference>
<evidence type="ECO:0000313" key="8">
    <source>
        <dbReference type="Proteomes" id="UP000324800"/>
    </source>
</evidence>
<dbReference type="Gene3D" id="1.10.510.10">
    <property type="entry name" value="Transferase(Phosphotransferase) domain 1"/>
    <property type="match status" value="1"/>
</dbReference>
<dbReference type="InterPro" id="IPR011009">
    <property type="entry name" value="Kinase-like_dom_sf"/>
</dbReference>
<evidence type="ECO:0000256" key="2">
    <source>
        <dbReference type="ARBA" id="ARBA00022840"/>
    </source>
</evidence>
<dbReference type="InterPro" id="IPR045269">
    <property type="entry name" value="Atg1-like"/>
</dbReference>
<comment type="caution">
    <text evidence="7">The sequence shown here is derived from an EMBL/GenBank/DDBJ whole genome shotgun (WGS) entry which is preliminary data.</text>
</comment>
<name>A0A5J4W433_9EUKA</name>
<reference evidence="7 8" key="1">
    <citation type="submission" date="2019-03" db="EMBL/GenBank/DDBJ databases">
        <title>Single cell metagenomics reveals metabolic interactions within the superorganism composed of flagellate Streblomastix strix and complex community of Bacteroidetes bacteria on its surface.</title>
        <authorList>
            <person name="Treitli S.C."/>
            <person name="Kolisko M."/>
            <person name="Husnik F."/>
            <person name="Keeling P."/>
            <person name="Hampl V."/>
        </authorList>
    </citation>
    <scope>NUCLEOTIDE SEQUENCE [LARGE SCALE GENOMIC DNA]</scope>
    <source>
        <strain evidence="7">ST1C</strain>
    </source>
</reference>
<dbReference type="GO" id="GO:0010506">
    <property type="term" value="P:regulation of autophagy"/>
    <property type="evidence" value="ECO:0007669"/>
    <property type="project" value="InterPro"/>
</dbReference>
<evidence type="ECO:0000256" key="4">
    <source>
        <dbReference type="RuleBase" id="RU000304"/>
    </source>
</evidence>
<gene>
    <name evidence="7" type="ORF">EZS28_015137</name>
</gene>
<evidence type="ECO:0000256" key="3">
    <source>
        <dbReference type="PROSITE-ProRule" id="PRU10141"/>
    </source>
</evidence>
<comment type="similarity">
    <text evidence="4">Belongs to the protein kinase superfamily.</text>
</comment>
<evidence type="ECO:0000256" key="5">
    <source>
        <dbReference type="SAM" id="MobiDB-lite"/>
    </source>
</evidence>
<dbReference type="PROSITE" id="PS00107">
    <property type="entry name" value="PROTEIN_KINASE_ATP"/>
    <property type="match status" value="1"/>
</dbReference>
<dbReference type="Proteomes" id="UP000324800">
    <property type="component" value="Unassembled WGS sequence"/>
</dbReference>
<keyword evidence="2 3" id="KW-0067">ATP-binding</keyword>
<proteinExistence type="inferred from homology"/>
<keyword evidence="1 3" id="KW-0547">Nucleotide-binding</keyword>
<evidence type="ECO:0000256" key="1">
    <source>
        <dbReference type="ARBA" id="ARBA00022741"/>
    </source>
</evidence>
<keyword evidence="7" id="KW-0418">Kinase</keyword>
<dbReference type="SUPFAM" id="SSF56112">
    <property type="entry name" value="Protein kinase-like (PK-like)"/>
    <property type="match status" value="1"/>
</dbReference>
<dbReference type="InterPro" id="IPR000719">
    <property type="entry name" value="Prot_kinase_dom"/>
</dbReference>
<dbReference type="GO" id="GO:0005524">
    <property type="term" value="F:ATP binding"/>
    <property type="evidence" value="ECO:0007669"/>
    <property type="project" value="UniProtKB-UniRule"/>
</dbReference>
<dbReference type="InterPro" id="IPR008271">
    <property type="entry name" value="Ser/Thr_kinase_AS"/>
</dbReference>
<dbReference type="GO" id="GO:0005737">
    <property type="term" value="C:cytoplasm"/>
    <property type="evidence" value="ECO:0007669"/>
    <property type="project" value="TreeGrafter"/>
</dbReference>
<feature type="domain" description="Protein kinase" evidence="6">
    <location>
        <begin position="1"/>
        <end position="254"/>
    </location>
</feature>
<dbReference type="InterPro" id="IPR017441">
    <property type="entry name" value="Protein_kinase_ATP_BS"/>
</dbReference>
<dbReference type="AlphaFoldDB" id="A0A5J4W433"/>
<feature type="compositionally biased region" description="Polar residues" evidence="5">
    <location>
        <begin position="359"/>
        <end position="372"/>
    </location>
</feature>
<feature type="region of interest" description="Disordered" evidence="5">
    <location>
        <begin position="359"/>
        <end position="386"/>
    </location>
</feature>
<dbReference type="SMART" id="SM00220">
    <property type="entry name" value="S_TKc"/>
    <property type="match status" value="1"/>
</dbReference>